<dbReference type="OMA" id="YISHIAT"/>
<feature type="domain" description="L-tryptophan decarboxylase PsiD-like" evidence="3">
    <location>
        <begin position="50"/>
        <end position="192"/>
    </location>
</feature>
<keyword evidence="2" id="KW-0456">Lyase</keyword>
<organism evidence="4 5">
    <name type="scientific">Cordyceps militaris (strain CM01)</name>
    <name type="common">Caterpillar fungus</name>
    <dbReference type="NCBI Taxonomy" id="983644"/>
    <lineage>
        <taxon>Eukaryota</taxon>
        <taxon>Fungi</taxon>
        <taxon>Dikarya</taxon>
        <taxon>Ascomycota</taxon>
        <taxon>Pezizomycotina</taxon>
        <taxon>Sordariomycetes</taxon>
        <taxon>Hypocreomycetidae</taxon>
        <taxon>Hypocreales</taxon>
        <taxon>Cordycipitaceae</taxon>
        <taxon>Cordyceps</taxon>
    </lineage>
</organism>
<dbReference type="Pfam" id="PF02666">
    <property type="entry name" value="PS_Dcarbxylase"/>
    <property type="match status" value="1"/>
</dbReference>
<dbReference type="AlphaFoldDB" id="G3JIK6"/>
<dbReference type="HOGENOM" id="CLU_033450_1_0_1"/>
<dbReference type="PANTHER" id="PTHR10067">
    <property type="entry name" value="PHOSPHATIDYLSERINE DECARBOXYLASE"/>
    <property type="match status" value="1"/>
</dbReference>
<dbReference type="GO" id="GO:0005739">
    <property type="term" value="C:mitochondrion"/>
    <property type="evidence" value="ECO:0007669"/>
    <property type="project" value="TreeGrafter"/>
</dbReference>
<evidence type="ECO:0000313" key="4">
    <source>
        <dbReference type="EMBL" id="EGX91903.1"/>
    </source>
</evidence>
<dbReference type="InterPro" id="IPR022237">
    <property type="entry name" value="PsiD-like"/>
</dbReference>
<dbReference type="Proteomes" id="UP000001610">
    <property type="component" value="Unassembled WGS sequence"/>
</dbReference>
<dbReference type="eggNOG" id="KOG2419">
    <property type="taxonomic scope" value="Eukaryota"/>
</dbReference>
<dbReference type="GeneID" id="18168078"/>
<dbReference type="EMBL" id="JH126402">
    <property type="protein sequence ID" value="EGX91903.1"/>
    <property type="molecule type" value="Genomic_DNA"/>
</dbReference>
<evidence type="ECO:0000259" key="3">
    <source>
        <dbReference type="Pfam" id="PF12588"/>
    </source>
</evidence>
<sequence>MTLEATSTCPQLNPPPDCQCVETISDRGGWLQSFIRNVDARRCFSPTKTHPSVTRLRTLIESTPRLRMWASAMFQEIPNKVPYNRIGQGQPPQSPVRGYEHMLELLSVVIPEVAPTWSLSAAGLGLMGLPFQAILDWPMGTPSGHAFFLDADVNASFKEMLSAWRDELLETNASRSVITTAPGHWLCPEAVAAVERDGNLDSSQRYTFEQLFECDPHGDPMHWGFCSWDDYFTRKFRDMDRLRPVGYPDRPEWVVNSCESKPIVVRSDVKAVDQFWLKEANYSIFEMLNHHEWAEQFVGGTIHQSVLRTTAYHRWCAPVSGQVVHAAMMDGAYFSERSTNGIGSAPVGPPLHNLVYLSHVAARAVVFIQADDAVGLVCFLAIGIADVSSCEILPRFTQALPQRIEKGEELGMFHYGGSSQCLLFRRGVKLAFTEGGLPGNQKSLAIRSPLALAYV</sequence>
<dbReference type="KEGG" id="cmt:CCM_06063"/>
<proteinExistence type="predicted"/>
<dbReference type="RefSeq" id="XP_006671267.1">
    <property type="nucleotide sequence ID" value="XM_006671204.1"/>
</dbReference>
<evidence type="ECO:0000313" key="5">
    <source>
        <dbReference type="Proteomes" id="UP000001610"/>
    </source>
</evidence>
<keyword evidence="5" id="KW-1185">Reference proteome</keyword>
<reference evidence="4 5" key="1">
    <citation type="journal article" date="2011" name="Genome Biol.">
        <title>Genome sequence of the insect pathogenic fungus Cordyceps militaris, a valued traditional Chinese medicine.</title>
        <authorList>
            <person name="Zheng P."/>
            <person name="Xia Y."/>
            <person name="Xiao G."/>
            <person name="Xiong C."/>
            <person name="Hu X."/>
            <person name="Zhang S."/>
            <person name="Zheng H."/>
            <person name="Huang Y."/>
            <person name="Zhou Y."/>
            <person name="Wang S."/>
            <person name="Zhao G.P."/>
            <person name="Liu X."/>
            <person name="St Leger R.J."/>
            <person name="Wang C."/>
        </authorList>
    </citation>
    <scope>NUCLEOTIDE SEQUENCE [LARGE SCALE GENOMIC DNA]</scope>
    <source>
        <strain evidence="4 5">CM01</strain>
    </source>
</reference>
<evidence type="ECO:0000256" key="1">
    <source>
        <dbReference type="ARBA" id="ARBA00022793"/>
    </source>
</evidence>
<dbReference type="OrthoDB" id="5973539at2759"/>
<dbReference type="InterPro" id="IPR003817">
    <property type="entry name" value="PS_Dcarbxylase"/>
</dbReference>
<dbReference type="VEuPathDB" id="FungiDB:CCM_06063"/>
<name>G3JIK6_CORMM</name>
<gene>
    <name evidence="4" type="ORF">CCM_06063</name>
</gene>
<keyword evidence="1" id="KW-0210">Decarboxylase</keyword>
<dbReference type="InParanoid" id="G3JIK6"/>
<dbReference type="PANTHER" id="PTHR10067:SF9">
    <property type="entry name" value="PHOSPHATIDYLSERINE DECARBOXYLASE FAMILY PROTEIN (AFU_ORTHOLOGUE AFUA_7G01730)"/>
    <property type="match status" value="1"/>
</dbReference>
<dbReference type="GO" id="GO:0006646">
    <property type="term" value="P:phosphatidylethanolamine biosynthetic process"/>
    <property type="evidence" value="ECO:0007669"/>
    <property type="project" value="TreeGrafter"/>
</dbReference>
<dbReference type="Pfam" id="PF12588">
    <property type="entry name" value="PSDC"/>
    <property type="match status" value="1"/>
</dbReference>
<dbReference type="STRING" id="983644.G3JIK6"/>
<accession>G3JIK6</accession>
<protein>
    <submittedName>
        <fullName evidence="4">Phosphatidylserine decarboxylase family protein</fullName>
    </submittedName>
</protein>
<dbReference type="GO" id="GO:0004609">
    <property type="term" value="F:phosphatidylserine decarboxylase activity"/>
    <property type="evidence" value="ECO:0007669"/>
    <property type="project" value="InterPro"/>
</dbReference>
<evidence type="ECO:0000256" key="2">
    <source>
        <dbReference type="ARBA" id="ARBA00023239"/>
    </source>
</evidence>